<organism evidence="1 2">
    <name type="scientific">Baudoinia panamericana (strain UAMH 10762)</name>
    <name type="common">Angels' share fungus</name>
    <name type="synonym">Baudoinia compniacensis (strain UAMH 10762)</name>
    <dbReference type="NCBI Taxonomy" id="717646"/>
    <lineage>
        <taxon>Eukaryota</taxon>
        <taxon>Fungi</taxon>
        <taxon>Dikarya</taxon>
        <taxon>Ascomycota</taxon>
        <taxon>Pezizomycotina</taxon>
        <taxon>Dothideomycetes</taxon>
        <taxon>Dothideomycetidae</taxon>
        <taxon>Mycosphaerellales</taxon>
        <taxon>Teratosphaeriaceae</taxon>
        <taxon>Baudoinia</taxon>
    </lineage>
</organism>
<protein>
    <submittedName>
        <fullName evidence="1">Uncharacterized protein</fullName>
    </submittedName>
</protein>
<name>M2N523_BAUPA</name>
<dbReference type="RefSeq" id="XP_007674115.1">
    <property type="nucleotide sequence ID" value="XM_007675925.1"/>
</dbReference>
<accession>M2N523</accession>
<dbReference type="HOGENOM" id="CLU_2757401_0_0_1"/>
<proteinExistence type="predicted"/>
<sequence length="70" mass="7403">MGRDGVVCTTGMDSCLITRTSPSASLSLRHLRRITLITLSCTRPPYAGWGALHAAGSVTTPALKPVFFSP</sequence>
<dbReference type="AlphaFoldDB" id="M2N523"/>
<dbReference type="GeneID" id="19107510"/>
<dbReference type="KEGG" id="bcom:BAUCODRAFT_120385"/>
<evidence type="ECO:0000313" key="2">
    <source>
        <dbReference type="Proteomes" id="UP000011761"/>
    </source>
</evidence>
<evidence type="ECO:0000313" key="1">
    <source>
        <dbReference type="EMBL" id="EMC99093.1"/>
    </source>
</evidence>
<dbReference type="Proteomes" id="UP000011761">
    <property type="component" value="Unassembled WGS sequence"/>
</dbReference>
<gene>
    <name evidence="1" type="ORF">BAUCODRAFT_120385</name>
</gene>
<keyword evidence="2" id="KW-1185">Reference proteome</keyword>
<dbReference type="EMBL" id="KB445552">
    <property type="protein sequence ID" value="EMC99093.1"/>
    <property type="molecule type" value="Genomic_DNA"/>
</dbReference>
<reference evidence="1 2" key="1">
    <citation type="journal article" date="2012" name="PLoS Pathog.">
        <title>Diverse lifestyles and strategies of plant pathogenesis encoded in the genomes of eighteen Dothideomycetes fungi.</title>
        <authorList>
            <person name="Ohm R.A."/>
            <person name="Feau N."/>
            <person name="Henrissat B."/>
            <person name="Schoch C.L."/>
            <person name="Horwitz B.A."/>
            <person name="Barry K.W."/>
            <person name="Condon B.J."/>
            <person name="Copeland A.C."/>
            <person name="Dhillon B."/>
            <person name="Glaser F."/>
            <person name="Hesse C.N."/>
            <person name="Kosti I."/>
            <person name="LaButti K."/>
            <person name="Lindquist E.A."/>
            <person name="Lucas S."/>
            <person name="Salamov A.A."/>
            <person name="Bradshaw R.E."/>
            <person name="Ciuffetti L."/>
            <person name="Hamelin R.C."/>
            <person name="Kema G.H.J."/>
            <person name="Lawrence C."/>
            <person name="Scott J.A."/>
            <person name="Spatafora J.W."/>
            <person name="Turgeon B.G."/>
            <person name="de Wit P.J.G.M."/>
            <person name="Zhong S."/>
            <person name="Goodwin S.B."/>
            <person name="Grigoriev I.V."/>
        </authorList>
    </citation>
    <scope>NUCLEOTIDE SEQUENCE [LARGE SCALE GENOMIC DNA]</scope>
    <source>
        <strain evidence="1 2">UAMH 10762</strain>
    </source>
</reference>